<evidence type="ECO:0000256" key="3">
    <source>
        <dbReference type="ARBA" id="ARBA00022692"/>
    </source>
</evidence>
<dbReference type="EMBL" id="JAKJXP020000030">
    <property type="protein sequence ID" value="KAK7753295.1"/>
    <property type="molecule type" value="Genomic_DNA"/>
</dbReference>
<evidence type="ECO:0000256" key="1">
    <source>
        <dbReference type="ARBA" id="ARBA00004141"/>
    </source>
</evidence>
<keyword evidence="2" id="KW-0813">Transport</keyword>
<proteinExistence type="predicted"/>
<evidence type="ECO:0000256" key="2">
    <source>
        <dbReference type="ARBA" id="ARBA00022448"/>
    </source>
</evidence>
<dbReference type="GO" id="GO:0140107">
    <property type="term" value="F:high-affinity potassium ion transmembrane transporter activity"/>
    <property type="evidence" value="ECO:0007669"/>
    <property type="project" value="TreeGrafter"/>
</dbReference>
<feature type="transmembrane region" description="Helical" evidence="8">
    <location>
        <begin position="440"/>
        <end position="460"/>
    </location>
</feature>
<dbReference type="GO" id="GO:1990573">
    <property type="term" value="P:potassium ion import across plasma membrane"/>
    <property type="evidence" value="ECO:0007669"/>
    <property type="project" value="TreeGrafter"/>
</dbReference>
<dbReference type="PANTHER" id="PTHR31064:SF37">
    <property type="entry name" value="TRANSPORTER, PUTATIVE (EUROFUNG)-RELATED"/>
    <property type="match status" value="1"/>
</dbReference>
<keyword evidence="3 8" id="KW-0812">Transmembrane</keyword>
<keyword evidence="6 8" id="KW-0472">Membrane</keyword>
<keyword evidence="4 8" id="KW-1133">Transmembrane helix</keyword>
<evidence type="ECO:0000256" key="4">
    <source>
        <dbReference type="ARBA" id="ARBA00022989"/>
    </source>
</evidence>
<feature type="transmembrane region" description="Helical" evidence="8">
    <location>
        <begin position="704"/>
        <end position="726"/>
    </location>
</feature>
<comment type="subcellular location">
    <subcellularLocation>
        <location evidence="1">Membrane</location>
        <topology evidence="1">Multi-pass membrane protein</topology>
    </subcellularLocation>
</comment>
<feature type="transmembrane region" description="Helical" evidence="8">
    <location>
        <begin position="298"/>
        <end position="321"/>
    </location>
</feature>
<dbReference type="GO" id="GO:0030007">
    <property type="term" value="P:intracellular potassium ion homeostasis"/>
    <property type="evidence" value="ECO:0007669"/>
    <property type="project" value="TreeGrafter"/>
</dbReference>
<comment type="caution">
    <text evidence="9">The sequence shown here is derived from an EMBL/GenBank/DDBJ whole genome shotgun (WGS) entry which is preliminary data.</text>
</comment>
<reference evidence="9 10" key="1">
    <citation type="submission" date="2024-02" db="EMBL/GenBank/DDBJ databases">
        <title>De novo assembly and annotation of 12 fungi associated with fruit tree decline syndrome in Ontario, Canada.</title>
        <authorList>
            <person name="Sulman M."/>
            <person name="Ellouze W."/>
            <person name="Ilyukhin E."/>
        </authorList>
    </citation>
    <scope>NUCLEOTIDE SEQUENCE [LARGE SCALE GENOMIC DNA]</scope>
    <source>
        <strain evidence="9 10">M11/M66-122</strain>
    </source>
</reference>
<feature type="region of interest" description="Disordered" evidence="7">
    <location>
        <begin position="166"/>
        <end position="205"/>
    </location>
</feature>
<organism evidence="9 10">
    <name type="scientific">Diatrype stigma</name>
    <dbReference type="NCBI Taxonomy" id="117547"/>
    <lineage>
        <taxon>Eukaryota</taxon>
        <taxon>Fungi</taxon>
        <taxon>Dikarya</taxon>
        <taxon>Ascomycota</taxon>
        <taxon>Pezizomycotina</taxon>
        <taxon>Sordariomycetes</taxon>
        <taxon>Xylariomycetidae</taxon>
        <taxon>Xylariales</taxon>
        <taxon>Diatrypaceae</taxon>
        <taxon>Diatrype</taxon>
    </lineage>
</organism>
<name>A0AAN9UW34_9PEZI</name>
<protein>
    <recommendedName>
        <fullName evidence="11">TrkH-domain-containing protein</fullName>
    </recommendedName>
</protein>
<accession>A0AAN9UW34</accession>
<evidence type="ECO:0000256" key="8">
    <source>
        <dbReference type="SAM" id="Phobius"/>
    </source>
</evidence>
<dbReference type="AlphaFoldDB" id="A0AAN9UW34"/>
<evidence type="ECO:0008006" key="11">
    <source>
        <dbReference type="Google" id="ProtNLM"/>
    </source>
</evidence>
<keyword evidence="5" id="KW-0406">Ion transport</keyword>
<dbReference type="PANTHER" id="PTHR31064">
    <property type="entry name" value="POTASSIUM TRANSPORT PROTEIN DDB_G0292412-RELATED"/>
    <property type="match status" value="1"/>
</dbReference>
<evidence type="ECO:0000256" key="6">
    <source>
        <dbReference type="ARBA" id="ARBA00023136"/>
    </source>
</evidence>
<evidence type="ECO:0000313" key="10">
    <source>
        <dbReference type="Proteomes" id="UP001320420"/>
    </source>
</evidence>
<feature type="transmembrane region" description="Helical" evidence="8">
    <location>
        <begin position="96"/>
        <end position="118"/>
    </location>
</feature>
<feature type="transmembrane region" description="Helical" evidence="8">
    <location>
        <begin position="372"/>
        <end position="396"/>
    </location>
</feature>
<dbReference type="Pfam" id="PF02386">
    <property type="entry name" value="TrkH"/>
    <property type="match status" value="1"/>
</dbReference>
<evidence type="ECO:0000313" key="9">
    <source>
        <dbReference type="EMBL" id="KAK7753295.1"/>
    </source>
</evidence>
<gene>
    <name evidence="9" type="ORF">SLS62_004814</name>
</gene>
<evidence type="ECO:0000256" key="7">
    <source>
        <dbReference type="SAM" id="MobiDB-lite"/>
    </source>
</evidence>
<keyword evidence="10" id="KW-1185">Reference proteome</keyword>
<feature type="transmembrane region" description="Helical" evidence="8">
    <location>
        <begin position="65"/>
        <end position="84"/>
    </location>
</feature>
<evidence type="ECO:0000256" key="5">
    <source>
        <dbReference type="ARBA" id="ARBA00023065"/>
    </source>
</evidence>
<dbReference type="InterPro" id="IPR003445">
    <property type="entry name" value="Cat_transpt"/>
</dbReference>
<dbReference type="GO" id="GO:0005886">
    <property type="term" value="C:plasma membrane"/>
    <property type="evidence" value="ECO:0007669"/>
    <property type="project" value="TreeGrafter"/>
</dbReference>
<feature type="transmembrane region" description="Helical" evidence="8">
    <location>
        <begin position="341"/>
        <end position="360"/>
    </location>
</feature>
<dbReference type="Proteomes" id="UP001320420">
    <property type="component" value="Unassembled WGS sequence"/>
</dbReference>
<feature type="transmembrane region" description="Helical" evidence="8">
    <location>
        <begin position="40"/>
        <end position="58"/>
    </location>
</feature>
<dbReference type="InterPro" id="IPR051143">
    <property type="entry name" value="TrkH_K-transport"/>
</dbReference>
<sequence>MGLQWWEDFGTRHPKIHAKLTDLAYAAKPYVPPINYITLHYAYFISTTIVGTLIFWGASNPARSIGWWDSMFMVMSAITASGLNTVNVSQLTTFQQVELCVLMMIGSQVLISYVTIAFRKHIFEKRFEDIVKVERERRKKKVSGTGAVAGMAGAMLGLQVMGSFGKGGAQAKPRAPNNDPNRKLFPVDEEAGTDTQAGGGRGQQTQHAHVGFLEPIREGKSLDETRQAATTGHSIYQTQSHQSGARRKSQTSESGIQFEGFNVQTFLKEQKRNIGRNGQFFNLSEEQREYLGGVEYRALKFLSVFVIVYFLLCQLFGGIALGAWMSVYKSDVTAVNAQNPWWAGIFLAISAYSNAGFTLLDAGFVPFQDSYFLLVIVTLLSLAGPAAFPVFMRFLIWTMSTLLDLFSKDKDYGVWKEGFDFILRFPRRVYTSMFPAKDTWMFVATFGGFVIADWILFLVLSIGNPTLEAIPLGQRIFDALFQGFSIPSGGYAIVSPSSIYFDVQVLWLVLYYTAAYPHIITMRNTNVYEERSLGIYEGDQTEEEQLHSASSSLFDVDADIPNSNGAGLQLPTTTNNTNKNWDALSRTTSTKSIQKLSVIGRRGTAFVGRQIQRRMTGFQGVGVSAPPPPAAMDPAIKPLRRAVHVDFGRASVHSLEHHPANGPPSLVSQQVRGQLSHDVWWIALTLFLITLIETRHSLTDPATYSVFTILFEIVSGYTNIGISIGLPDQSYSFSGGMYTGSKIVMIFVMLRGRHRGLPVALDRAVRLPGKKLAELEEEDAEIRSMSARSR</sequence>